<gene>
    <name evidence="2" type="ORF">DRI96_02635</name>
</gene>
<organism evidence="2 3">
    <name type="scientific">Aerophobetes bacterium</name>
    <dbReference type="NCBI Taxonomy" id="2030807"/>
    <lineage>
        <taxon>Bacteria</taxon>
        <taxon>Candidatus Aerophobota</taxon>
    </lineage>
</organism>
<accession>A0A662DH79</accession>
<dbReference type="InterPro" id="IPR018445">
    <property type="entry name" value="Put_Phosphate_transp_reg"/>
</dbReference>
<dbReference type="Gene3D" id="1.20.58.220">
    <property type="entry name" value="Phosphate transport system protein phou homolog 2, domain 2"/>
    <property type="match status" value="1"/>
</dbReference>
<dbReference type="PANTHER" id="PTHR37298:SF1">
    <property type="entry name" value="UPF0111 PROTEIN YKAA"/>
    <property type="match status" value="1"/>
</dbReference>
<proteinExistence type="inferred from homology"/>
<comment type="similarity">
    <text evidence="1">Belongs to the UPF0111 family.</text>
</comment>
<name>A0A662DH79_UNCAE</name>
<dbReference type="AlphaFoldDB" id="A0A662DH79"/>
<dbReference type="Pfam" id="PF01865">
    <property type="entry name" value="PhoU_div"/>
    <property type="match status" value="1"/>
</dbReference>
<dbReference type="InterPro" id="IPR052912">
    <property type="entry name" value="UPF0111_domain"/>
</dbReference>
<dbReference type="SUPFAM" id="SSF109755">
    <property type="entry name" value="PhoU-like"/>
    <property type="match status" value="1"/>
</dbReference>
<dbReference type="PANTHER" id="PTHR37298">
    <property type="entry name" value="UPF0111 PROTEIN YKAA"/>
    <property type="match status" value="1"/>
</dbReference>
<evidence type="ECO:0000256" key="1">
    <source>
        <dbReference type="ARBA" id="ARBA00008591"/>
    </source>
</evidence>
<dbReference type="InterPro" id="IPR038078">
    <property type="entry name" value="PhoU-like_sf"/>
</dbReference>
<sequence>MGYLKALKDIFFPERVDFLDMLLKQTESTLKGVRALKRFMEEPNAFNAGIVKEVESETDDIRLEIIKKLNKAFVTPIDREDIFSLSRAIDDIVDYAQRTVEEMLIYKVEPTPKIRKIVDVLVGATEDIYMAVKNLKEKPEKVLEYVIKAKKAENHIEHIYLEALADLFENKDTIYILKMRELYRHLSNSADRCDEAANVISDVVMKIS</sequence>
<comment type="caution">
    <text evidence="2">The sequence shown here is derived from an EMBL/GenBank/DDBJ whole genome shotgun (WGS) entry which is preliminary data.</text>
</comment>
<dbReference type="EMBL" id="QMQB01000077">
    <property type="protein sequence ID" value="RLE13653.1"/>
    <property type="molecule type" value="Genomic_DNA"/>
</dbReference>
<evidence type="ECO:0000313" key="3">
    <source>
        <dbReference type="Proteomes" id="UP000267654"/>
    </source>
</evidence>
<protein>
    <submittedName>
        <fullName evidence="2">DUF47 domain-containing protein</fullName>
    </submittedName>
</protein>
<reference evidence="2 3" key="1">
    <citation type="submission" date="2018-06" db="EMBL/GenBank/DDBJ databases">
        <title>Extensive metabolic versatility and redundancy in microbially diverse, dynamic hydrothermal sediments.</title>
        <authorList>
            <person name="Dombrowski N."/>
            <person name="Teske A."/>
            <person name="Baker B.J."/>
        </authorList>
    </citation>
    <scope>NUCLEOTIDE SEQUENCE [LARGE SCALE GENOMIC DNA]</scope>
    <source>
        <strain evidence="2">B19_G9</strain>
    </source>
</reference>
<dbReference type="Proteomes" id="UP000267654">
    <property type="component" value="Unassembled WGS sequence"/>
</dbReference>
<evidence type="ECO:0000313" key="2">
    <source>
        <dbReference type="EMBL" id="RLE13653.1"/>
    </source>
</evidence>